<dbReference type="OrthoDB" id="2393401at2759"/>
<evidence type="ECO:0000313" key="2">
    <source>
        <dbReference type="Proteomes" id="UP000738325"/>
    </source>
</evidence>
<comment type="caution">
    <text evidence="1">The sequence shown here is derived from an EMBL/GenBank/DDBJ whole genome shotgun (WGS) entry which is preliminary data.</text>
</comment>
<organism evidence="1 2">
    <name type="scientific">Dissophora globulifera</name>
    <dbReference type="NCBI Taxonomy" id="979702"/>
    <lineage>
        <taxon>Eukaryota</taxon>
        <taxon>Fungi</taxon>
        <taxon>Fungi incertae sedis</taxon>
        <taxon>Mucoromycota</taxon>
        <taxon>Mortierellomycotina</taxon>
        <taxon>Mortierellomycetes</taxon>
        <taxon>Mortierellales</taxon>
        <taxon>Mortierellaceae</taxon>
        <taxon>Dissophora</taxon>
    </lineage>
</organism>
<reference evidence="1" key="1">
    <citation type="journal article" date="2020" name="Fungal Divers.">
        <title>Resolving the Mortierellaceae phylogeny through synthesis of multi-gene phylogenetics and phylogenomics.</title>
        <authorList>
            <person name="Vandepol N."/>
            <person name="Liber J."/>
            <person name="Desiro A."/>
            <person name="Na H."/>
            <person name="Kennedy M."/>
            <person name="Barry K."/>
            <person name="Grigoriev I.V."/>
            <person name="Miller A.N."/>
            <person name="O'Donnell K."/>
            <person name="Stajich J.E."/>
            <person name="Bonito G."/>
        </authorList>
    </citation>
    <scope>NUCLEOTIDE SEQUENCE</scope>
    <source>
        <strain evidence="1">REB-010B</strain>
    </source>
</reference>
<accession>A0A9P6RI46</accession>
<proteinExistence type="predicted"/>
<sequence length="165" mass="19129">MHSGNIPMEEFREKGFRKADAILLKLFEGFDPEEEVKISFTSSDKLRWRGFCNSKRQKQRIAWNKYEWRYFLRTCDGTDLCSGLAMAEIGQLGNSHLDNFKTSTLFGGTDLENCIKGIKMLRGLMIETAEKMRQRLPKLLEEHSELIVDIEDSDNNEAQESEELL</sequence>
<keyword evidence="2" id="KW-1185">Reference proteome</keyword>
<dbReference type="AlphaFoldDB" id="A0A9P6RI46"/>
<gene>
    <name evidence="1" type="ORF">BGZ99_005789</name>
</gene>
<dbReference type="Proteomes" id="UP000738325">
    <property type="component" value="Unassembled WGS sequence"/>
</dbReference>
<name>A0A9P6RI46_9FUNG</name>
<evidence type="ECO:0000313" key="1">
    <source>
        <dbReference type="EMBL" id="KAG0318269.1"/>
    </source>
</evidence>
<protein>
    <submittedName>
        <fullName evidence="1">Uncharacterized protein</fullName>
    </submittedName>
</protein>
<dbReference type="EMBL" id="JAAAIP010000381">
    <property type="protein sequence ID" value="KAG0318269.1"/>
    <property type="molecule type" value="Genomic_DNA"/>
</dbReference>